<keyword evidence="3" id="KW-0245">EGF-like domain</keyword>
<dbReference type="InterPro" id="IPR001480">
    <property type="entry name" value="Bulb-type_lectin_dom"/>
</dbReference>
<proteinExistence type="inferred from homology"/>
<dbReference type="InterPro" id="IPR000719">
    <property type="entry name" value="Prot_kinase_dom"/>
</dbReference>
<dbReference type="SUPFAM" id="SSF56112">
    <property type="entry name" value="Protein kinase-like (PK-like)"/>
    <property type="match status" value="1"/>
</dbReference>
<dbReference type="CDD" id="cd01098">
    <property type="entry name" value="PAN_AP_plant"/>
    <property type="match status" value="1"/>
</dbReference>
<feature type="domain" description="Bulb-type lectin" evidence="24">
    <location>
        <begin position="65"/>
        <end position="187"/>
    </location>
</feature>
<evidence type="ECO:0000256" key="20">
    <source>
        <dbReference type="PROSITE-ProRule" id="PRU10141"/>
    </source>
</evidence>
<gene>
    <name evidence="26" type="ORF">SUGI_1482030</name>
</gene>
<evidence type="ECO:0000256" key="9">
    <source>
        <dbReference type="ARBA" id="ARBA00022741"/>
    </source>
</evidence>
<evidence type="ECO:0000256" key="3">
    <source>
        <dbReference type="ARBA" id="ARBA00022536"/>
    </source>
</evidence>
<dbReference type="GO" id="GO:0004674">
    <property type="term" value="F:protein serine/threonine kinase activity"/>
    <property type="evidence" value="ECO:0007669"/>
    <property type="project" value="UniProtKB-KW"/>
</dbReference>
<dbReference type="InterPro" id="IPR017441">
    <property type="entry name" value="Protein_kinase_ATP_BS"/>
</dbReference>
<evidence type="ECO:0000256" key="14">
    <source>
        <dbReference type="ARBA" id="ARBA00023157"/>
    </source>
</evidence>
<feature type="transmembrane region" description="Helical" evidence="21">
    <location>
        <begin position="466"/>
        <end position="490"/>
    </location>
</feature>
<evidence type="ECO:0000256" key="2">
    <source>
        <dbReference type="ARBA" id="ARBA00022527"/>
    </source>
</evidence>
<evidence type="ECO:0000256" key="17">
    <source>
        <dbReference type="ARBA" id="ARBA00047899"/>
    </source>
</evidence>
<dbReference type="Proteomes" id="UP001234787">
    <property type="component" value="Unassembled WGS sequence"/>
</dbReference>
<dbReference type="Gene3D" id="3.30.200.20">
    <property type="entry name" value="Phosphorylase Kinase, domain 1"/>
    <property type="match status" value="1"/>
</dbReference>
<dbReference type="GO" id="GO:0016020">
    <property type="term" value="C:membrane"/>
    <property type="evidence" value="ECO:0007669"/>
    <property type="project" value="UniProtKB-SubCell"/>
</dbReference>
<feature type="binding site" evidence="20">
    <location>
        <position position="560"/>
    </location>
    <ligand>
        <name>ATP</name>
        <dbReference type="ChEBI" id="CHEBI:30616"/>
    </ligand>
</feature>
<evidence type="ECO:0000256" key="11">
    <source>
        <dbReference type="ARBA" id="ARBA00022840"/>
    </source>
</evidence>
<feature type="domain" description="Apple" evidence="25">
    <location>
        <begin position="366"/>
        <end position="452"/>
    </location>
</feature>
<dbReference type="PROSITE" id="PS00108">
    <property type="entry name" value="PROTEIN_KINASE_ST"/>
    <property type="match status" value="1"/>
</dbReference>
<comment type="similarity">
    <text evidence="19">Belongs to the protein kinase superfamily. Ser/Thr protein kinase family.</text>
</comment>
<evidence type="ECO:0000313" key="26">
    <source>
        <dbReference type="EMBL" id="GLJ58885.1"/>
    </source>
</evidence>
<evidence type="ECO:0000259" key="24">
    <source>
        <dbReference type="PROSITE" id="PS50927"/>
    </source>
</evidence>
<dbReference type="FunFam" id="2.90.10.30:FF:000003">
    <property type="entry name" value="Os04g0303100 protein"/>
    <property type="match status" value="1"/>
</dbReference>
<evidence type="ECO:0000256" key="1">
    <source>
        <dbReference type="ARBA" id="ARBA00004479"/>
    </source>
</evidence>
<dbReference type="InterPro" id="IPR003609">
    <property type="entry name" value="Pan_app"/>
</dbReference>
<evidence type="ECO:0000256" key="19">
    <source>
        <dbReference type="PIRNR" id="PIRNR000641"/>
    </source>
</evidence>
<evidence type="ECO:0000256" key="22">
    <source>
        <dbReference type="SAM" id="SignalP"/>
    </source>
</evidence>
<dbReference type="PROSITE" id="PS50948">
    <property type="entry name" value="PAN"/>
    <property type="match status" value="1"/>
</dbReference>
<dbReference type="Gene3D" id="1.10.510.10">
    <property type="entry name" value="Transferase(Phosphotransferase) domain 1"/>
    <property type="match status" value="1"/>
</dbReference>
<feature type="chain" id="PRO_5041963709" description="Receptor-like serine/threonine-protein kinase" evidence="22">
    <location>
        <begin position="25"/>
        <end position="843"/>
    </location>
</feature>
<evidence type="ECO:0000256" key="5">
    <source>
        <dbReference type="ARBA" id="ARBA00022679"/>
    </source>
</evidence>
<feature type="signal peptide" evidence="22">
    <location>
        <begin position="1"/>
        <end position="24"/>
    </location>
</feature>
<keyword evidence="6 21" id="KW-0812">Transmembrane</keyword>
<keyword evidence="14" id="KW-1015">Disulfide bond</keyword>
<evidence type="ECO:0000256" key="21">
    <source>
        <dbReference type="SAM" id="Phobius"/>
    </source>
</evidence>
<evidence type="ECO:0000313" key="27">
    <source>
        <dbReference type="Proteomes" id="UP001234787"/>
    </source>
</evidence>
<dbReference type="FunFam" id="3.30.200.20:FF:000178">
    <property type="entry name" value="serine/threonine-protein kinase PBS1-like"/>
    <property type="match status" value="1"/>
</dbReference>
<evidence type="ECO:0000256" key="12">
    <source>
        <dbReference type="ARBA" id="ARBA00022989"/>
    </source>
</evidence>
<evidence type="ECO:0000259" key="23">
    <source>
        <dbReference type="PROSITE" id="PS50011"/>
    </source>
</evidence>
<dbReference type="GO" id="GO:0030246">
    <property type="term" value="F:carbohydrate binding"/>
    <property type="evidence" value="ECO:0007669"/>
    <property type="project" value="UniProtKB-KW"/>
</dbReference>
<dbReference type="PANTHER" id="PTHR47976">
    <property type="entry name" value="G-TYPE LECTIN S-RECEPTOR-LIKE SERINE/THREONINE-PROTEIN KINASE SD2-5"/>
    <property type="match status" value="1"/>
</dbReference>
<dbReference type="PANTHER" id="PTHR47976:SF30">
    <property type="entry name" value="RECEPTOR-LIKE SERINE_THREONINE-PROTEIN KINASE"/>
    <property type="match status" value="1"/>
</dbReference>
<dbReference type="Gene3D" id="2.90.10.30">
    <property type="match status" value="1"/>
</dbReference>
<dbReference type="EC" id="2.7.11.1" evidence="19"/>
<keyword evidence="10 19" id="KW-0418">Kinase</keyword>
<organism evidence="26 27">
    <name type="scientific">Cryptomeria japonica</name>
    <name type="common">Japanese cedar</name>
    <name type="synonym">Cupressus japonica</name>
    <dbReference type="NCBI Taxonomy" id="3369"/>
    <lineage>
        <taxon>Eukaryota</taxon>
        <taxon>Viridiplantae</taxon>
        <taxon>Streptophyta</taxon>
        <taxon>Embryophyta</taxon>
        <taxon>Tracheophyta</taxon>
        <taxon>Spermatophyta</taxon>
        <taxon>Pinopsida</taxon>
        <taxon>Pinidae</taxon>
        <taxon>Conifers II</taxon>
        <taxon>Cupressales</taxon>
        <taxon>Cupressaceae</taxon>
        <taxon>Cryptomeria</taxon>
    </lineage>
</organism>
<evidence type="ECO:0000256" key="8">
    <source>
        <dbReference type="ARBA" id="ARBA00022734"/>
    </source>
</evidence>
<keyword evidence="15" id="KW-0675">Receptor</keyword>
<dbReference type="GO" id="GO:0005524">
    <property type="term" value="F:ATP binding"/>
    <property type="evidence" value="ECO:0007669"/>
    <property type="project" value="UniProtKB-UniRule"/>
</dbReference>
<comment type="subcellular location">
    <subcellularLocation>
        <location evidence="1">Membrane</location>
        <topology evidence="1">Single-pass type I membrane protein</topology>
    </subcellularLocation>
</comment>
<dbReference type="PIRSF" id="PIRSF000641">
    <property type="entry name" value="SRK"/>
    <property type="match status" value="1"/>
</dbReference>
<keyword evidence="5 19" id="KW-0808">Transferase</keyword>
<keyword evidence="9 19" id="KW-0547">Nucleotide-binding</keyword>
<protein>
    <recommendedName>
        <fullName evidence="19">Receptor-like serine/threonine-protein kinase</fullName>
        <ecNumber evidence="19">2.7.11.1</ecNumber>
    </recommendedName>
</protein>
<keyword evidence="13 21" id="KW-0472">Membrane</keyword>
<name>A0AAD3RRG8_CRYJA</name>
<keyword evidence="16" id="KW-0325">Glycoprotein</keyword>
<dbReference type="CDD" id="cd00028">
    <property type="entry name" value="B_lectin"/>
    <property type="match status" value="1"/>
</dbReference>
<evidence type="ECO:0000256" key="6">
    <source>
        <dbReference type="ARBA" id="ARBA00022692"/>
    </source>
</evidence>
<keyword evidence="2 19" id="KW-0723">Serine/threonine-protein kinase</keyword>
<evidence type="ECO:0000259" key="25">
    <source>
        <dbReference type="PROSITE" id="PS50948"/>
    </source>
</evidence>
<dbReference type="InterPro" id="IPR051343">
    <property type="entry name" value="G-type_lectin_kinases/EP1-like"/>
</dbReference>
<keyword evidence="7 22" id="KW-0732">Signal</keyword>
<keyword evidence="4" id="KW-0597">Phosphoprotein</keyword>
<dbReference type="PROSITE" id="PS50011">
    <property type="entry name" value="PROTEIN_KINASE_DOM"/>
    <property type="match status" value="1"/>
</dbReference>
<feature type="domain" description="Protein kinase" evidence="23">
    <location>
        <begin position="532"/>
        <end position="803"/>
    </location>
</feature>
<dbReference type="SMART" id="SM00108">
    <property type="entry name" value="B_lectin"/>
    <property type="match status" value="1"/>
</dbReference>
<evidence type="ECO:0000256" key="4">
    <source>
        <dbReference type="ARBA" id="ARBA00022553"/>
    </source>
</evidence>
<dbReference type="Pfam" id="PF01453">
    <property type="entry name" value="B_lectin"/>
    <property type="match status" value="1"/>
</dbReference>
<dbReference type="InterPro" id="IPR036426">
    <property type="entry name" value="Bulb-type_lectin_dom_sf"/>
</dbReference>
<dbReference type="InterPro" id="IPR024171">
    <property type="entry name" value="SRK-like_kinase"/>
</dbReference>
<dbReference type="InterPro" id="IPR011009">
    <property type="entry name" value="Kinase-like_dom_sf"/>
</dbReference>
<evidence type="ECO:0000256" key="15">
    <source>
        <dbReference type="ARBA" id="ARBA00023170"/>
    </source>
</evidence>
<accession>A0AAD3RRG8</accession>
<evidence type="ECO:0000256" key="7">
    <source>
        <dbReference type="ARBA" id="ARBA00022729"/>
    </source>
</evidence>
<evidence type="ECO:0000256" key="16">
    <source>
        <dbReference type="ARBA" id="ARBA00023180"/>
    </source>
</evidence>
<dbReference type="PROSITE" id="PS00107">
    <property type="entry name" value="PROTEIN_KINASE_ATP"/>
    <property type="match status" value="1"/>
</dbReference>
<sequence length="843" mass="94372">MGSFSSSAPLISLLLTLFFISCSASLFAGGLAIPSATAYRGRTWMNNIQSLDFLTPSLYKDALVRPILLSRNISYNDMNLQFGCGFFCYGSPCDTGYLFATFFVVYNIDGELFDMEMVWSSNRDQMVQENATLTLTSTGELVLRNSDGTFVWSANTSTQAFQKMVIRESGNLVLYNTSGGIIWQSFDYPTDTLLRGQKLKAGKKITANISHKNTSQGRFYCTLLHDSFAMFTASAPAKMYFRYPEPRAGVEFSYIQFDNQSVHIYSQGGGPQSINLSVSKTYLYFRLDSDGHLRVCSILQTTGRSSPDYLPSFMRSVAECDYPRPCGDYGVCTNGQCSCPTNGNAFKPIDVTEPNFGCVPRVPLVCSDKSGRKDHHFLELEHVSYFTYVFENASRPGLMSSEECKKLCLEDCSCKAAFFRYKANFSTGYCYLESNIYSMKTNSPVDEFYNSTAYIKIQSTSKRSKYLVVVIICASVGGALALLILLWAWINKSQTGRQQTEKDENDGEHDHVDWPAGLPLRFSFQELQDATNGFSINLGKGGFGSVYEGVLADGSKIAVKRLDGAGQGEREFRAEVETLGKIDHLNLVRLKGFCAEKAHRMLVYEYLPNGSLDKWIFSKNTHRHYLDWKTKYKVVLNIARGLTYLHEDCREQIIHFDIKPQNILLDQNFNAKVSDFGLAKLVNREQSEVITMMRGTPGYMAPELLNLHFTEKADIFSFGVMVIEIVSGKRSRELSKDGLFSLLRVKAEEGSLIDLVYPGHENEQNGVKEEAIKLLKVGMWCVQDNFTRRPAMSIVVKALEGLIDTFDDVPWALAGLTVASDQQSLFSSELSYAPITCVLSGPR</sequence>
<comment type="caution">
    <text evidence="26">The sequence shown here is derived from an EMBL/GenBank/DDBJ whole genome shotgun (WGS) entry which is preliminary data.</text>
</comment>
<keyword evidence="8" id="KW-0430">Lectin</keyword>
<evidence type="ECO:0000256" key="18">
    <source>
        <dbReference type="ARBA" id="ARBA00048679"/>
    </source>
</evidence>
<evidence type="ECO:0000256" key="10">
    <source>
        <dbReference type="ARBA" id="ARBA00022777"/>
    </source>
</evidence>
<keyword evidence="27" id="KW-1185">Reference proteome</keyword>
<dbReference type="AlphaFoldDB" id="A0AAD3RRG8"/>
<dbReference type="InterPro" id="IPR008271">
    <property type="entry name" value="Ser/Thr_kinase_AS"/>
</dbReference>
<dbReference type="Pfam" id="PF00069">
    <property type="entry name" value="Pkinase"/>
    <property type="match status" value="1"/>
</dbReference>
<evidence type="ECO:0000256" key="13">
    <source>
        <dbReference type="ARBA" id="ARBA00023136"/>
    </source>
</evidence>
<keyword evidence="12 21" id="KW-1133">Transmembrane helix</keyword>
<comment type="catalytic activity">
    <reaction evidence="17 19">
        <text>L-threonyl-[protein] + ATP = O-phospho-L-threonyl-[protein] + ADP + H(+)</text>
        <dbReference type="Rhea" id="RHEA:46608"/>
        <dbReference type="Rhea" id="RHEA-COMP:11060"/>
        <dbReference type="Rhea" id="RHEA-COMP:11605"/>
        <dbReference type="ChEBI" id="CHEBI:15378"/>
        <dbReference type="ChEBI" id="CHEBI:30013"/>
        <dbReference type="ChEBI" id="CHEBI:30616"/>
        <dbReference type="ChEBI" id="CHEBI:61977"/>
        <dbReference type="ChEBI" id="CHEBI:456216"/>
        <dbReference type="EC" id="2.7.11.1"/>
    </reaction>
</comment>
<dbReference type="EMBL" id="BSEH01000582">
    <property type="protein sequence ID" value="GLJ58885.1"/>
    <property type="molecule type" value="Genomic_DNA"/>
</dbReference>
<dbReference type="FunFam" id="1.10.510.10:FF:000248">
    <property type="entry name" value="S-receptor-like kinase 5"/>
    <property type="match status" value="1"/>
</dbReference>
<dbReference type="PROSITE" id="PS50927">
    <property type="entry name" value="BULB_LECTIN"/>
    <property type="match status" value="1"/>
</dbReference>
<dbReference type="SMART" id="SM00220">
    <property type="entry name" value="S_TKc"/>
    <property type="match status" value="1"/>
</dbReference>
<dbReference type="SUPFAM" id="SSF51110">
    <property type="entry name" value="alpha-D-mannose-specific plant lectins"/>
    <property type="match status" value="1"/>
</dbReference>
<reference evidence="26" key="1">
    <citation type="submission" date="2022-12" db="EMBL/GenBank/DDBJ databases">
        <title>Chromosome-Level Genome Assembly of Japanese Cedar (Cryptomeriajaponica D. Don).</title>
        <authorList>
            <person name="Fujino T."/>
            <person name="Yamaguchi K."/>
            <person name="Yokoyama T."/>
            <person name="Hamanaka T."/>
            <person name="Harazono Y."/>
            <person name="Kamada H."/>
            <person name="Kobayashi W."/>
            <person name="Ujino-Ihara T."/>
            <person name="Uchiyama K."/>
            <person name="Matsumoto A."/>
            <person name="Izuno A."/>
            <person name="Tsumura Y."/>
            <person name="Toyoda A."/>
            <person name="Shigenobu S."/>
            <person name="Moriguchi Y."/>
            <person name="Ueno S."/>
            <person name="Kasahara M."/>
        </authorList>
    </citation>
    <scope>NUCLEOTIDE SEQUENCE</scope>
</reference>
<keyword evidence="11 19" id="KW-0067">ATP-binding</keyword>
<comment type="catalytic activity">
    <reaction evidence="18 19">
        <text>L-seryl-[protein] + ATP = O-phospho-L-seryl-[protein] + ADP + H(+)</text>
        <dbReference type="Rhea" id="RHEA:17989"/>
        <dbReference type="Rhea" id="RHEA-COMP:9863"/>
        <dbReference type="Rhea" id="RHEA-COMP:11604"/>
        <dbReference type="ChEBI" id="CHEBI:15378"/>
        <dbReference type="ChEBI" id="CHEBI:29999"/>
        <dbReference type="ChEBI" id="CHEBI:30616"/>
        <dbReference type="ChEBI" id="CHEBI:83421"/>
        <dbReference type="ChEBI" id="CHEBI:456216"/>
        <dbReference type="EC" id="2.7.11.1"/>
    </reaction>
</comment>